<dbReference type="EMBL" id="AZBU02000007">
    <property type="protein sequence ID" value="TKR70635.1"/>
    <property type="molecule type" value="Genomic_DNA"/>
</dbReference>
<proteinExistence type="predicted"/>
<name>A0A4V6A0J5_STECR</name>
<accession>A0A4V6A0J5</accession>
<reference evidence="1 2" key="1">
    <citation type="journal article" date="2015" name="Genome Biol.">
        <title>Comparative genomics of Steinernema reveals deeply conserved gene regulatory networks.</title>
        <authorList>
            <person name="Dillman A.R."/>
            <person name="Macchietto M."/>
            <person name="Porter C.F."/>
            <person name="Rogers A."/>
            <person name="Williams B."/>
            <person name="Antoshechkin I."/>
            <person name="Lee M.M."/>
            <person name="Goodwin Z."/>
            <person name="Lu X."/>
            <person name="Lewis E.E."/>
            <person name="Goodrich-Blair H."/>
            <person name="Stock S.P."/>
            <person name="Adams B.J."/>
            <person name="Sternberg P.W."/>
            <person name="Mortazavi A."/>
        </authorList>
    </citation>
    <scope>NUCLEOTIDE SEQUENCE [LARGE SCALE GENOMIC DNA]</scope>
    <source>
        <strain evidence="1 2">ALL</strain>
    </source>
</reference>
<gene>
    <name evidence="1" type="ORF">L596_022636</name>
</gene>
<keyword evidence="2" id="KW-1185">Reference proteome</keyword>
<dbReference type="AlphaFoldDB" id="A0A4V6A0J5"/>
<dbReference type="Proteomes" id="UP000298663">
    <property type="component" value="Unassembled WGS sequence"/>
</dbReference>
<protein>
    <submittedName>
        <fullName evidence="1">Uncharacterized protein</fullName>
    </submittedName>
</protein>
<organism evidence="1 2">
    <name type="scientific">Steinernema carpocapsae</name>
    <name type="common">Entomopathogenic nematode</name>
    <dbReference type="NCBI Taxonomy" id="34508"/>
    <lineage>
        <taxon>Eukaryota</taxon>
        <taxon>Metazoa</taxon>
        <taxon>Ecdysozoa</taxon>
        <taxon>Nematoda</taxon>
        <taxon>Chromadorea</taxon>
        <taxon>Rhabditida</taxon>
        <taxon>Tylenchina</taxon>
        <taxon>Panagrolaimomorpha</taxon>
        <taxon>Strongyloidoidea</taxon>
        <taxon>Steinernematidae</taxon>
        <taxon>Steinernema</taxon>
    </lineage>
</organism>
<reference evidence="1 2" key="2">
    <citation type="journal article" date="2019" name="G3 (Bethesda)">
        <title>Hybrid Assembly of the Genome of the Entomopathogenic Nematode Steinernema carpocapsae Identifies the X-Chromosome.</title>
        <authorList>
            <person name="Serra L."/>
            <person name="Macchietto M."/>
            <person name="Macias-Munoz A."/>
            <person name="McGill C.J."/>
            <person name="Rodriguez I.M."/>
            <person name="Rodriguez B."/>
            <person name="Murad R."/>
            <person name="Mortazavi A."/>
        </authorList>
    </citation>
    <scope>NUCLEOTIDE SEQUENCE [LARGE SCALE GENOMIC DNA]</scope>
    <source>
        <strain evidence="1 2">ALL</strain>
    </source>
</reference>
<evidence type="ECO:0000313" key="1">
    <source>
        <dbReference type="EMBL" id="TKR70635.1"/>
    </source>
</evidence>
<evidence type="ECO:0000313" key="2">
    <source>
        <dbReference type="Proteomes" id="UP000298663"/>
    </source>
</evidence>
<sequence>MFPVAPSSAPKLHSITIQIQILASVRVQPFFDAQKVINSGDVVDRVRVTTQQSLSSCHSFVFLSLWPFFLRVVRGNRAVKGSTIRKFFFSCPSFFMGLPFPGRLRLFPKFESSTTRRLMVFSAVFEIYGSARERRPEVEARSCRT</sequence>
<comment type="caution">
    <text evidence="1">The sequence shown here is derived from an EMBL/GenBank/DDBJ whole genome shotgun (WGS) entry which is preliminary data.</text>
</comment>